<dbReference type="CDD" id="cd11475">
    <property type="entry name" value="SLC5sbd_PutP"/>
    <property type="match status" value="1"/>
</dbReference>
<dbReference type="GO" id="GO:0005886">
    <property type="term" value="C:plasma membrane"/>
    <property type="evidence" value="ECO:0007669"/>
    <property type="project" value="UniProtKB-SubCell"/>
</dbReference>
<dbReference type="NCBIfam" id="TIGR00813">
    <property type="entry name" value="sss"/>
    <property type="match status" value="1"/>
</dbReference>
<evidence type="ECO:0000256" key="9">
    <source>
        <dbReference type="ARBA" id="ARBA00023065"/>
    </source>
</evidence>
<evidence type="ECO:0000256" key="1">
    <source>
        <dbReference type="ARBA" id="ARBA00004651"/>
    </source>
</evidence>
<feature type="transmembrane region" description="Helical" evidence="14">
    <location>
        <begin position="75"/>
        <end position="95"/>
    </location>
</feature>
<feature type="transmembrane region" description="Helical" evidence="14">
    <location>
        <begin position="445"/>
        <end position="465"/>
    </location>
</feature>
<keyword evidence="10 14" id="KW-0472">Membrane</keyword>
<dbReference type="PANTHER" id="PTHR48086">
    <property type="entry name" value="SODIUM/PROLINE SYMPORTER-RELATED"/>
    <property type="match status" value="1"/>
</dbReference>
<feature type="transmembrane region" description="Helical" evidence="14">
    <location>
        <begin position="126"/>
        <end position="147"/>
    </location>
</feature>
<dbReference type="InterPro" id="IPR011851">
    <property type="entry name" value="Na/Pro_symporter"/>
</dbReference>
<keyword evidence="4 14" id="KW-1003">Cell membrane</keyword>
<comment type="caution">
    <text evidence="15">The sequence shown here is derived from an EMBL/GenBank/DDBJ whole genome shotgun (WGS) entry which is preliminary data.</text>
</comment>
<dbReference type="InterPro" id="IPR050277">
    <property type="entry name" value="Sodium:Solute_Symporter"/>
</dbReference>
<keyword evidence="5 14" id="KW-0812">Transmembrane</keyword>
<dbReference type="GO" id="GO:0015824">
    <property type="term" value="P:proline transport"/>
    <property type="evidence" value="ECO:0007669"/>
    <property type="project" value="UniProtKB-UniRule"/>
</dbReference>
<evidence type="ECO:0000313" key="16">
    <source>
        <dbReference type="Proteomes" id="UP000215559"/>
    </source>
</evidence>
<proteinExistence type="inferred from homology"/>
<dbReference type="PANTHER" id="PTHR48086:SF3">
    <property type="entry name" value="SODIUM_PROLINE SYMPORTER"/>
    <property type="match status" value="1"/>
</dbReference>
<dbReference type="Gene3D" id="1.20.1730.10">
    <property type="entry name" value="Sodium/glucose cotransporter"/>
    <property type="match status" value="1"/>
</dbReference>
<feature type="transmembrane region" description="Helical" evidence="14">
    <location>
        <begin position="389"/>
        <end position="413"/>
    </location>
</feature>
<keyword evidence="7 14" id="KW-1133">Transmembrane helix</keyword>
<keyword evidence="9 14" id="KW-0406">Ion transport</keyword>
<sequence length="485" mass="52541">MNPFAIHFIVLVLYLLALLIIGIVSSARMKSSAESFYLGSRSIGPWVTAFSFVSAYYSSVVIIGGGGFGYKFGMATLWIGATNVVVGTLLAWIILGRRTRKMTGRLRSITMPEFFARRYRSSAARLISALVITIFLILYSVAILKGMGHAFEVLVSIPYLYGILLSGLMIIIYVSLGGYLAVVWTGFFQGWIMLFGLVLLTIMALGKVGGLEQLFSRLGEINSGKYLYTPGIWGWAGLVSYSMIVSFGVWGMPQLVTRFYSIKSSSVLKLGTILATIGGSMALLPYFNGALARVLYPALKNADKAIPTLVKGTMPCWASAVFLAAVIAAGMSSFAAVLIVTVSSIVKDLYHDTFRGRPSQRKQIMISRLTSVAIGIIALIVAIKPPAMILVITGFAWAAIASTTLWPYVLGLYWRRATRAGTLASMISGCIVSLVWMALGNPFGIHGFIPGIIISLILYIVVSLFTHPPASRIIRVTFGDKPTVN</sequence>
<dbReference type="EMBL" id="NOZP01000090">
    <property type="protein sequence ID" value="OYD15644.1"/>
    <property type="molecule type" value="Genomic_DNA"/>
</dbReference>
<organism evidence="15 16">
    <name type="scientific">candidate division WOR-3 bacterium JGI_Cruoil_03_51_56</name>
    <dbReference type="NCBI Taxonomy" id="1973747"/>
    <lineage>
        <taxon>Bacteria</taxon>
        <taxon>Bacteria division WOR-3</taxon>
    </lineage>
</organism>
<evidence type="ECO:0000256" key="2">
    <source>
        <dbReference type="ARBA" id="ARBA00006434"/>
    </source>
</evidence>
<feature type="transmembrane region" description="Helical" evidence="14">
    <location>
        <begin position="46"/>
        <end position="69"/>
    </location>
</feature>
<feature type="transmembrane region" description="Helical" evidence="14">
    <location>
        <begin position="159"/>
        <end position="184"/>
    </location>
</feature>
<comment type="similarity">
    <text evidence="2 13">Belongs to the sodium:solute symporter (SSF) (TC 2.A.21) family.</text>
</comment>
<evidence type="ECO:0000256" key="12">
    <source>
        <dbReference type="ARBA" id="ARBA00033708"/>
    </source>
</evidence>
<feature type="transmembrane region" description="Helical" evidence="14">
    <location>
        <begin position="317"/>
        <end position="346"/>
    </location>
</feature>
<dbReference type="Pfam" id="PF00474">
    <property type="entry name" value="SSF"/>
    <property type="match status" value="1"/>
</dbReference>
<evidence type="ECO:0000256" key="6">
    <source>
        <dbReference type="ARBA" id="ARBA00022847"/>
    </source>
</evidence>
<dbReference type="InterPro" id="IPR038377">
    <property type="entry name" value="Na/Glc_symporter_sf"/>
</dbReference>
<name>A0A235BTT8_UNCW3</name>
<dbReference type="InterPro" id="IPR001734">
    <property type="entry name" value="Na/solute_symporter"/>
</dbReference>
<reference evidence="15 16" key="1">
    <citation type="submission" date="2017-07" db="EMBL/GenBank/DDBJ databases">
        <title>Recovery of genomes from metagenomes via a dereplication, aggregation, and scoring strategy.</title>
        <authorList>
            <person name="Sieber C.M."/>
            <person name="Probst A.J."/>
            <person name="Sharrar A."/>
            <person name="Thomas B.C."/>
            <person name="Hess M."/>
            <person name="Tringe S.G."/>
            <person name="Banfield J.F."/>
        </authorList>
    </citation>
    <scope>NUCLEOTIDE SEQUENCE [LARGE SCALE GENOMIC DNA]</scope>
    <source>
        <strain evidence="15">JGI_Cruoil_03_51_56</strain>
    </source>
</reference>
<keyword evidence="6 14" id="KW-0769">Symport</keyword>
<gene>
    <name evidence="15" type="ORF">CH330_05275</name>
</gene>
<comment type="subcellular location">
    <subcellularLocation>
        <location evidence="1 14">Cell membrane</location>
        <topology evidence="1 14">Multi-pass membrane protein</topology>
    </subcellularLocation>
</comment>
<keyword evidence="3 14" id="KW-0813">Transport</keyword>
<evidence type="ECO:0000256" key="11">
    <source>
        <dbReference type="ARBA" id="ARBA00023201"/>
    </source>
</evidence>
<feature type="transmembrane region" description="Helical" evidence="14">
    <location>
        <begin position="231"/>
        <end position="255"/>
    </location>
</feature>
<feature type="transmembrane region" description="Helical" evidence="14">
    <location>
        <begin position="420"/>
        <end position="439"/>
    </location>
</feature>
<evidence type="ECO:0000256" key="13">
    <source>
        <dbReference type="RuleBase" id="RU362091"/>
    </source>
</evidence>
<feature type="transmembrane region" description="Helical" evidence="14">
    <location>
        <begin position="6"/>
        <end position="25"/>
    </location>
</feature>
<evidence type="ECO:0000256" key="3">
    <source>
        <dbReference type="ARBA" id="ARBA00022448"/>
    </source>
</evidence>
<feature type="transmembrane region" description="Helical" evidence="14">
    <location>
        <begin position="191"/>
        <end position="211"/>
    </location>
</feature>
<comment type="function">
    <text evidence="14">Catalyzes the sodium-dependent uptake of extracellular L-proline.</text>
</comment>
<evidence type="ECO:0000256" key="14">
    <source>
        <dbReference type="RuleBase" id="RU366012"/>
    </source>
</evidence>
<evidence type="ECO:0000256" key="10">
    <source>
        <dbReference type="ARBA" id="ARBA00023136"/>
    </source>
</evidence>
<dbReference type="GO" id="GO:0005298">
    <property type="term" value="F:proline:sodium symporter activity"/>
    <property type="evidence" value="ECO:0007669"/>
    <property type="project" value="UniProtKB-UniRule"/>
</dbReference>
<accession>A0A235BTT8</accession>
<dbReference type="GO" id="GO:0031402">
    <property type="term" value="F:sodium ion binding"/>
    <property type="evidence" value="ECO:0007669"/>
    <property type="project" value="UniProtKB-UniRule"/>
</dbReference>
<evidence type="ECO:0000256" key="8">
    <source>
        <dbReference type="ARBA" id="ARBA00023053"/>
    </source>
</evidence>
<dbReference type="AlphaFoldDB" id="A0A235BTT8"/>
<feature type="transmembrane region" description="Helical" evidence="14">
    <location>
        <begin position="267"/>
        <end position="287"/>
    </location>
</feature>
<evidence type="ECO:0000313" key="15">
    <source>
        <dbReference type="EMBL" id="OYD15644.1"/>
    </source>
</evidence>
<protein>
    <recommendedName>
        <fullName evidence="14">Sodium/proline symporter</fullName>
    </recommendedName>
    <alternativeName>
        <fullName evidence="14">Proline permease</fullName>
    </alternativeName>
</protein>
<feature type="transmembrane region" description="Helical" evidence="14">
    <location>
        <begin position="366"/>
        <end position="383"/>
    </location>
</feature>
<evidence type="ECO:0000256" key="5">
    <source>
        <dbReference type="ARBA" id="ARBA00022692"/>
    </source>
</evidence>
<keyword evidence="11 14" id="KW-0739">Sodium transport</keyword>
<evidence type="ECO:0000256" key="4">
    <source>
        <dbReference type="ARBA" id="ARBA00022475"/>
    </source>
</evidence>
<comment type="catalytic activity">
    <reaction evidence="12">
        <text>L-proline(in) + Na(+)(in) = L-proline(out) + Na(+)(out)</text>
        <dbReference type="Rhea" id="RHEA:28967"/>
        <dbReference type="ChEBI" id="CHEBI:29101"/>
        <dbReference type="ChEBI" id="CHEBI:60039"/>
    </reaction>
</comment>
<evidence type="ECO:0000256" key="7">
    <source>
        <dbReference type="ARBA" id="ARBA00022989"/>
    </source>
</evidence>
<dbReference type="Proteomes" id="UP000215559">
    <property type="component" value="Unassembled WGS sequence"/>
</dbReference>
<keyword evidence="14" id="KW-0029">Amino-acid transport</keyword>
<keyword evidence="8 14" id="KW-0915">Sodium</keyword>
<dbReference type="PROSITE" id="PS50283">
    <property type="entry name" value="NA_SOLUT_SYMP_3"/>
    <property type="match status" value="1"/>
</dbReference>